<evidence type="ECO:0000313" key="3">
    <source>
        <dbReference type="Proteomes" id="UP000015100"/>
    </source>
</evidence>
<name>S8A7S1_DACHA</name>
<organism evidence="2 3">
    <name type="scientific">Dactylellina haptotyla (strain CBS 200.50)</name>
    <name type="common">Nematode-trapping fungus</name>
    <name type="synonym">Monacrosporium haptotylum</name>
    <dbReference type="NCBI Taxonomy" id="1284197"/>
    <lineage>
        <taxon>Eukaryota</taxon>
        <taxon>Fungi</taxon>
        <taxon>Dikarya</taxon>
        <taxon>Ascomycota</taxon>
        <taxon>Pezizomycotina</taxon>
        <taxon>Orbiliomycetes</taxon>
        <taxon>Orbiliales</taxon>
        <taxon>Orbiliaceae</taxon>
        <taxon>Dactylellina</taxon>
    </lineage>
</organism>
<dbReference type="Proteomes" id="UP000015100">
    <property type="component" value="Unassembled WGS sequence"/>
</dbReference>
<reference evidence="2 3" key="1">
    <citation type="journal article" date="2013" name="PLoS Genet.">
        <title>Genomic mechanisms accounting for the adaptation to parasitism in nematode-trapping fungi.</title>
        <authorList>
            <person name="Meerupati T."/>
            <person name="Andersson K.M."/>
            <person name="Friman E."/>
            <person name="Kumar D."/>
            <person name="Tunlid A."/>
            <person name="Ahren D."/>
        </authorList>
    </citation>
    <scope>NUCLEOTIDE SEQUENCE [LARGE SCALE GENOMIC DNA]</scope>
    <source>
        <strain evidence="2 3">CBS 200.50</strain>
    </source>
</reference>
<keyword evidence="3" id="KW-1185">Reference proteome</keyword>
<proteinExistence type="predicted"/>
<comment type="caution">
    <text evidence="2">The sequence shown here is derived from an EMBL/GenBank/DDBJ whole genome shotgun (WGS) entry which is preliminary data.</text>
</comment>
<feature type="compositionally biased region" description="Basic and acidic residues" evidence="1">
    <location>
        <begin position="23"/>
        <end position="44"/>
    </location>
</feature>
<dbReference type="EMBL" id="AQGS01000494">
    <property type="protein sequence ID" value="EPS39065.1"/>
    <property type="molecule type" value="Genomic_DNA"/>
</dbReference>
<gene>
    <name evidence="2" type="ORF">H072_7153</name>
</gene>
<feature type="region of interest" description="Disordered" evidence="1">
    <location>
        <begin position="91"/>
        <end position="171"/>
    </location>
</feature>
<sequence>MTIAATRLSAMNQQNIKQTVPARSRENFNRHQHEGSPNSSRKESIAQMADSTDDIPDPFRFQEPDIWHSGHNHGAYPVSNRAEKPIAEMQTGLKPATSPQSPRVQKHNSRPMDNLLPVRIGEFGTYNTNRNSEAVRTRTKGSSPPEPKKSRKTRRTKESILSGNPGAFIDSNHGIGLYTRHISETLNPELDAVVVTAHIHSPEQRREGFRLENNQIQETNLQVASFLGGGPVLNHAQSRETQINREPVDSPTRYHYRGQVKGVEYDYFLDQPPPKPEDEVARGPSRDINRLNQEIDDQRKEFRIQIEGLQRQLDREDAFITDQKTDNDIFSLVSSLRGDVQTFAVRAAKMFKTPFDPAAELSKTTLFEEEIRMVIPASSKSLREIFDSVKGVRQRRFFIQGWVHLALWKYIFTSSLPMKETGAPPGDSQRDLWLSETTSNAVNDLEKEIARISMTSKLGAAAFHKWRALTLSILHTGNPTGVSASDHKTGVVAKRCQEMAEVFQELRESTADANGPDQASHTRDREENLAFFQEELANLFETATMLSSILRTQKAGFEMRFPQAQSAPQTTMNMALQTRLLFNSTWMEINGDPDGHGSRSVVDYVIEPALFKSGNANGERYDIEAGCFMKAVVACLNLPPLFHTPSMLDDPGNF</sequence>
<dbReference type="HOGENOM" id="CLU_419199_0_0_1"/>
<evidence type="ECO:0000313" key="2">
    <source>
        <dbReference type="EMBL" id="EPS39065.1"/>
    </source>
</evidence>
<feature type="compositionally biased region" description="Polar residues" evidence="1">
    <location>
        <begin position="125"/>
        <end position="134"/>
    </location>
</feature>
<accession>S8A7S1</accession>
<feature type="compositionally biased region" description="Polar residues" evidence="1">
    <location>
        <begin position="9"/>
        <end position="18"/>
    </location>
</feature>
<evidence type="ECO:0000256" key="1">
    <source>
        <dbReference type="SAM" id="MobiDB-lite"/>
    </source>
</evidence>
<dbReference type="OrthoDB" id="5213630at2759"/>
<protein>
    <submittedName>
        <fullName evidence="2">Uncharacterized protein</fullName>
    </submittedName>
</protein>
<reference evidence="3" key="2">
    <citation type="submission" date="2013-04" db="EMBL/GenBank/DDBJ databases">
        <title>Genomic mechanisms accounting for the adaptation to parasitism in nematode-trapping fungi.</title>
        <authorList>
            <person name="Ahren D.G."/>
        </authorList>
    </citation>
    <scope>NUCLEOTIDE SEQUENCE [LARGE SCALE GENOMIC DNA]</scope>
    <source>
        <strain evidence="3">CBS 200.50</strain>
    </source>
</reference>
<dbReference type="eggNOG" id="ENOG502T0MZ">
    <property type="taxonomic scope" value="Eukaryota"/>
</dbReference>
<dbReference type="AlphaFoldDB" id="S8A7S1"/>
<feature type="region of interest" description="Disordered" evidence="1">
    <location>
        <begin position="1"/>
        <end position="58"/>
    </location>
</feature>